<dbReference type="SUPFAM" id="SSF51735">
    <property type="entry name" value="NAD(P)-binding Rossmann-fold domains"/>
    <property type="match status" value="1"/>
</dbReference>
<evidence type="ECO:0000313" key="6">
    <source>
        <dbReference type="EMBL" id="CAB4985704.1"/>
    </source>
</evidence>
<dbReference type="EMBL" id="CAFBOS010000028">
    <property type="protein sequence ID" value="CAB4985704.1"/>
    <property type="molecule type" value="Genomic_DNA"/>
</dbReference>
<dbReference type="InterPro" id="IPR020904">
    <property type="entry name" value="Sc_DH/Rdtase_CS"/>
</dbReference>
<evidence type="ECO:0000256" key="1">
    <source>
        <dbReference type="ARBA" id="ARBA00006484"/>
    </source>
</evidence>
<dbReference type="EMBL" id="CAEZYR010000143">
    <property type="protein sequence ID" value="CAB4766114.1"/>
    <property type="molecule type" value="Genomic_DNA"/>
</dbReference>
<dbReference type="PANTHER" id="PTHR42760">
    <property type="entry name" value="SHORT-CHAIN DEHYDROGENASES/REDUCTASES FAMILY MEMBER"/>
    <property type="match status" value="1"/>
</dbReference>
<protein>
    <submittedName>
        <fullName evidence="5">Unannotated protein</fullName>
    </submittedName>
</protein>
<dbReference type="AlphaFoldDB" id="A0A6J7HGX7"/>
<dbReference type="CDD" id="cd05233">
    <property type="entry name" value="SDR_c"/>
    <property type="match status" value="1"/>
</dbReference>
<dbReference type="InterPro" id="IPR036291">
    <property type="entry name" value="NAD(P)-bd_dom_sf"/>
</dbReference>
<dbReference type="InterPro" id="IPR002347">
    <property type="entry name" value="SDR_fam"/>
</dbReference>
<dbReference type="GO" id="GO:0016616">
    <property type="term" value="F:oxidoreductase activity, acting on the CH-OH group of donors, NAD or NADP as acceptor"/>
    <property type="evidence" value="ECO:0007669"/>
    <property type="project" value="TreeGrafter"/>
</dbReference>
<evidence type="ECO:0000313" key="4">
    <source>
        <dbReference type="EMBL" id="CAB4835913.1"/>
    </source>
</evidence>
<dbReference type="PRINTS" id="PR00081">
    <property type="entry name" value="GDHRDH"/>
</dbReference>
<sequence length="266" mass="28236">MVAADNSAVPDYAGKLRVDGRSYVVVGAGQGMGRQTCHALAQVGARKIVCVDIDEDRAKDIAEEIGIGVPWSGDVTTRAEAARLADFADQELGNIDGIVDIVGMARWASLLDMDDENWDWSFDMNLRHAFLLSQEFGRRMVKTGGGTMVFIASASGFSGAPMHAAYGAAKAALMAWIQSIAVELGPLGVRANAVAPGVILTPRMEAAFTEDQRERNIAVVPLGRMGRPDDIAGAVLYLTSDLSSFVSGRTILVDGAVDAKFPYGTL</sequence>
<dbReference type="PANTHER" id="PTHR42760:SF115">
    <property type="entry name" value="3-OXOACYL-[ACYL-CARRIER-PROTEIN] REDUCTASE FABG"/>
    <property type="match status" value="1"/>
</dbReference>
<proteinExistence type="inferred from homology"/>
<reference evidence="5" key="1">
    <citation type="submission" date="2020-05" db="EMBL/GenBank/DDBJ databases">
        <authorList>
            <person name="Chiriac C."/>
            <person name="Salcher M."/>
            <person name="Ghai R."/>
            <person name="Kavagutti S V."/>
        </authorList>
    </citation>
    <scope>NUCLEOTIDE SEQUENCE</scope>
</reference>
<evidence type="ECO:0000256" key="2">
    <source>
        <dbReference type="ARBA" id="ARBA00023002"/>
    </source>
</evidence>
<dbReference type="EMBL" id="CAFBMH010000069">
    <property type="protein sequence ID" value="CAB4915755.1"/>
    <property type="molecule type" value="Genomic_DNA"/>
</dbReference>
<comment type="similarity">
    <text evidence="1">Belongs to the short-chain dehydrogenases/reductases (SDR) family.</text>
</comment>
<dbReference type="Gene3D" id="3.40.50.720">
    <property type="entry name" value="NAD(P)-binding Rossmann-like Domain"/>
    <property type="match status" value="1"/>
</dbReference>
<evidence type="ECO:0000313" key="3">
    <source>
        <dbReference type="EMBL" id="CAB4766114.1"/>
    </source>
</evidence>
<dbReference type="PROSITE" id="PS00061">
    <property type="entry name" value="ADH_SHORT"/>
    <property type="match status" value="1"/>
</dbReference>
<organism evidence="5">
    <name type="scientific">freshwater metagenome</name>
    <dbReference type="NCBI Taxonomy" id="449393"/>
    <lineage>
        <taxon>unclassified sequences</taxon>
        <taxon>metagenomes</taxon>
        <taxon>ecological metagenomes</taxon>
    </lineage>
</organism>
<accession>A0A6J7HGX7</accession>
<evidence type="ECO:0000313" key="5">
    <source>
        <dbReference type="EMBL" id="CAB4915755.1"/>
    </source>
</evidence>
<dbReference type="FunFam" id="3.40.50.720:FF:000084">
    <property type="entry name" value="Short-chain dehydrogenase reductase"/>
    <property type="match status" value="1"/>
</dbReference>
<gene>
    <name evidence="3" type="ORF">UFOPK2754_02789</name>
    <name evidence="4" type="ORF">UFOPK3139_02683</name>
    <name evidence="5" type="ORF">UFOPK3543_01801</name>
    <name evidence="6" type="ORF">UFOPK3967_00666</name>
</gene>
<dbReference type="EMBL" id="CAFABA010000150">
    <property type="protein sequence ID" value="CAB4835913.1"/>
    <property type="molecule type" value="Genomic_DNA"/>
</dbReference>
<name>A0A6J7HGX7_9ZZZZ</name>
<keyword evidence="2" id="KW-0560">Oxidoreductase</keyword>
<dbReference type="Pfam" id="PF13561">
    <property type="entry name" value="adh_short_C2"/>
    <property type="match status" value="1"/>
</dbReference>